<reference evidence="1" key="4">
    <citation type="submission" date="2019-03" db="UniProtKB">
        <authorList>
            <consortium name="EnsemblPlants"/>
        </authorList>
    </citation>
    <scope>IDENTIFICATION</scope>
</reference>
<organism evidence="1 2">
    <name type="scientific">Aegilops tauschii subsp. strangulata</name>
    <name type="common">Goatgrass</name>
    <dbReference type="NCBI Taxonomy" id="200361"/>
    <lineage>
        <taxon>Eukaryota</taxon>
        <taxon>Viridiplantae</taxon>
        <taxon>Streptophyta</taxon>
        <taxon>Embryophyta</taxon>
        <taxon>Tracheophyta</taxon>
        <taxon>Spermatophyta</taxon>
        <taxon>Magnoliopsida</taxon>
        <taxon>Liliopsida</taxon>
        <taxon>Poales</taxon>
        <taxon>Poaceae</taxon>
        <taxon>BOP clade</taxon>
        <taxon>Pooideae</taxon>
        <taxon>Triticodae</taxon>
        <taxon>Triticeae</taxon>
        <taxon>Triticinae</taxon>
        <taxon>Aegilops</taxon>
    </lineage>
</organism>
<dbReference type="Gramene" id="AET1Gv20911900.9">
    <property type="protein sequence ID" value="AET1Gv20911900.9"/>
    <property type="gene ID" value="AET1Gv20911900"/>
</dbReference>
<dbReference type="SUPFAM" id="SSF52833">
    <property type="entry name" value="Thioredoxin-like"/>
    <property type="match status" value="1"/>
</dbReference>
<dbReference type="InterPro" id="IPR036249">
    <property type="entry name" value="Thioredoxin-like_sf"/>
</dbReference>
<dbReference type="STRING" id="200361.A0A452ZTQ8"/>
<keyword evidence="2" id="KW-1185">Reference proteome</keyword>
<proteinExistence type="predicted"/>
<dbReference type="PANTHER" id="PTHR36076:SF1">
    <property type="entry name" value="THIOREDOXIN SUPERFAMILY PROTEIN"/>
    <property type="match status" value="1"/>
</dbReference>
<evidence type="ECO:0008006" key="3">
    <source>
        <dbReference type="Google" id="ProtNLM"/>
    </source>
</evidence>
<dbReference type="Gene3D" id="3.40.30.10">
    <property type="entry name" value="Glutaredoxin"/>
    <property type="match status" value="1"/>
</dbReference>
<dbReference type="EnsemblPlants" id="AET1Gv20911900.9">
    <property type="protein sequence ID" value="AET1Gv20911900.9"/>
    <property type="gene ID" value="AET1Gv20911900"/>
</dbReference>
<sequence length="321" mass="35140">SSSLPLCCAAGPFPSFSSCAPRAPPSLHLLHSRPSPSLHIGPLPPSLSCCAAGPLPPSLSCCLSCATSPLFHGSAWTAYSSHPLLICRIQGEEGRGLGATPARRQSQAHPSLFKMVKKKIHAASTGNPAWPAQQFVCSSATAETPSVPSHASPTRAVCASEMAGASFFDRMVSQLRSTSKYYTGYPKDLGPSRIIPFTSERQFVQLLHEGRPVVVAFTIKCTYTQHLDKVLEEAAATFYPHIKFVRVECPKYPGFCLTRQKTEYPFLEVFYNPEQAANPGKIVDPSITKYSAKVLPFNYDQSVYGFREYFKKYGFKYSEAN</sequence>
<reference evidence="2" key="2">
    <citation type="journal article" date="2017" name="Nat. Plants">
        <title>The Aegilops tauschii genome reveals multiple impacts of transposons.</title>
        <authorList>
            <person name="Zhao G."/>
            <person name="Zou C."/>
            <person name="Li K."/>
            <person name="Wang K."/>
            <person name="Li T."/>
            <person name="Gao L."/>
            <person name="Zhang X."/>
            <person name="Wang H."/>
            <person name="Yang Z."/>
            <person name="Liu X."/>
            <person name="Jiang W."/>
            <person name="Mao L."/>
            <person name="Kong X."/>
            <person name="Jiao Y."/>
            <person name="Jia J."/>
        </authorList>
    </citation>
    <scope>NUCLEOTIDE SEQUENCE [LARGE SCALE GENOMIC DNA]</scope>
    <source>
        <strain evidence="2">cv. AL8/78</strain>
    </source>
</reference>
<name>A0A452ZTQ8_AEGTS</name>
<accession>A0A452ZTQ8</accession>
<dbReference type="PANTHER" id="PTHR36076">
    <property type="entry name" value="THIOREDOXIN SUPERFAMILY PROTEIN"/>
    <property type="match status" value="1"/>
</dbReference>
<dbReference type="AlphaFoldDB" id="A0A452ZTQ8"/>
<evidence type="ECO:0000313" key="1">
    <source>
        <dbReference type="EnsemblPlants" id="AET1Gv20911900.9"/>
    </source>
</evidence>
<evidence type="ECO:0000313" key="2">
    <source>
        <dbReference type="Proteomes" id="UP000015105"/>
    </source>
</evidence>
<reference evidence="1" key="3">
    <citation type="journal article" date="2017" name="Nature">
        <title>Genome sequence of the progenitor of the wheat D genome Aegilops tauschii.</title>
        <authorList>
            <person name="Luo M.C."/>
            <person name="Gu Y.Q."/>
            <person name="Puiu D."/>
            <person name="Wang H."/>
            <person name="Twardziok S.O."/>
            <person name="Deal K.R."/>
            <person name="Huo N."/>
            <person name="Zhu T."/>
            <person name="Wang L."/>
            <person name="Wang Y."/>
            <person name="McGuire P.E."/>
            <person name="Liu S."/>
            <person name="Long H."/>
            <person name="Ramasamy R.K."/>
            <person name="Rodriguez J.C."/>
            <person name="Van S.L."/>
            <person name="Yuan L."/>
            <person name="Wang Z."/>
            <person name="Xia Z."/>
            <person name="Xiao L."/>
            <person name="Anderson O.D."/>
            <person name="Ouyang S."/>
            <person name="Liang Y."/>
            <person name="Zimin A.V."/>
            <person name="Pertea G."/>
            <person name="Qi P."/>
            <person name="Bennetzen J.L."/>
            <person name="Dai X."/>
            <person name="Dawson M.W."/>
            <person name="Muller H.G."/>
            <person name="Kugler K."/>
            <person name="Rivarola-Duarte L."/>
            <person name="Spannagl M."/>
            <person name="Mayer K.F.X."/>
            <person name="Lu F.H."/>
            <person name="Bevan M.W."/>
            <person name="Leroy P."/>
            <person name="Li P."/>
            <person name="You F.M."/>
            <person name="Sun Q."/>
            <person name="Liu Z."/>
            <person name="Lyons E."/>
            <person name="Wicker T."/>
            <person name="Salzberg S.L."/>
            <person name="Devos K.M."/>
            <person name="Dvorak J."/>
        </authorList>
    </citation>
    <scope>NUCLEOTIDE SEQUENCE [LARGE SCALE GENOMIC DNA]</scope>
    <source>
        <strain evidence="1">cv. AL8/78</strain>
    </source>
</reference>
<reference evidence="1" key="5">
    <citation type="journal article" date="2021" name="G3 (Bethesda)">
        <title>Aegilops tauschii genome assembly Aet v5.0 features greater sequence contiguity and improved annotation.</title>
        <authorList>
            <person name="Wang L."/>
            <person name="Zhu T."/>
            <person name="Rodriguez J.C."/>
            <person name="Deal K.R."/>
            <person name="Dubcovsky J."/>
            <person name="McGuire P.E."/>
            <person name="Lux T."/>
            <person name="Spannagl M."/>
            <person name="Mayer K.F.X."/>
            <person name="Baldrich P."/>
            <person name="Meyers B.C."/>
            <person name="Huo N."/>
            <person name="Gu Y.Q."/>
            <person name="Zhou H."/>
            <person name="Devos K.M."/>
            <person name="Bennetzen J.L."/>
            <person name="Unver T."/>
            <person name="Budak H."/>
            <person name="Gulick P.J."/>
            <person name="Galiba G."/>
            <person name="Kalapos B."/>
            <person name="Nelson D.R."/>
            <person name="Li P."/>
            <person name="You F.M."/>
            <person name="Luo M.C."/>
            <person name="Dvorak J."/>
        </authorList>
    </citation>
    <scope>NUCLEOTIDE SEQUENCE [LARGE SCALE GENOMIC DNA]</scope>
    <source>
        <strain evidence="1">cv. AL8/78</strain>
    </source>
</reference>
<dbReference type="Proteomes" id="UP000015105">
    <property type="component" value="Chromosome 1D"/>
</dbReference>
<protein>
    <recommendedName>
        <fullName evidence="3">Thioredoxin domain-containing protein</fullName>
    </recommendedName>
</protein>
<reference evidence="2" key="1">
    <citation type="journal article" date="2014" name="Science">
        <title>Ancient hybridizations among the ancestral genomes of bread wheat.</title>
        <authorList>
            <consortium name="International Wheat Genome Sequencing Consortium,"/>
            <person name="Marcussen T."/>
            <person name="Sandve S.R."/>
            <person name="Heier L."/>
            <person name="Spannagl M."/>
            <person name="Pfeifer M."/>
            <person name="Jakobsen K.S."/>
            <person name="Wulff B.B."/>
            <person name="Steuernagel B."/>
            <person name="Mayer K.F."/>
            <person name="Olsen O.A."/>
        </authorList>
    </citation>
    <scope>NUCLEOTIDE SEQUENCE [LARGE SCALE GENOMIC DNA]</scope>
    <source>
        <strain evidence="2">cv. AL8/78</strain>
    </source>
</reference>